<proteinExistence type="predicted"/>
<evidence type="ECO:0000313" key="1">
    <source>
        <dbReference type="EMBL" id="KUI61735.1"/>
    </source>
</evidence>
<dbReference type="GO" id="GO:0030681">
    <property type="term" value="C:multimeric ribonuclease P complex"/>
    <property type="evidence" value="ECO:0007669"/>
    <property type="project" value="TreeGrafter"/>
</dbReference>
<dbReference type="InterPro" id="IPR013893">
    <property type="entry name" value="RNase_P_Rpp40"/>
</dbReference>
<dbReference type="PANTHER" id="PTHR15396">
    <property type="entry name" value="RIBONUCLEASE P PROTEIN SUBUNIT P40"/>
    <property type="match status" value="1"/>
</dbReference>
<dbReference type="GO" id="GO:0000171">
    <property type="term" value="F:ribonuclease MRP activity"/>
    <property type="evidence" value="ECO:0007669"/>
    <property type="project" value="TreeGrafter"/>
</dbReference>
<organism evidence="1 2">
    <name type="scientific">Cytospora mali</name>
    <name type="common">Apple Valsa canker fungus</name>
    <name type="synonym">Valsa mali</name>
    <dbReference type="NCBI Taxonomy" id="578113"/>
    <lineage>
        <taxon>Eukaryota</taxon>
        <taxon>Fungi</taxon>
        <taxon>Dikarya</taxon>
        <taxon>Ascomycota</taxon>
        <taxon>Pezizomycotina</taxon>
        <taxon>Sordariomycetes</taxon>
        <taxon>Sordariomycetidae</taxon>
        <taxon>Diaporthales</taxon>
        <taxon>Cytosporaceae</taxon>
        <taxon>Cytospora</taxon>
    </lineage>
</organism>
<dbReference type="OrthoDB" id="63112at2759"/>
<gene>
    <name evidence="1" type="ORF">VP1G_08897</name>
</gene>
<dbReference type="EMBL" id="KN714785">
    <property type="protein sequence ID" value="KUI61735.1"/>
    <property type="molecule type" value="Genomic_DNA"/>
</dbReference>
<protein>
    <submittedName>
        <fullName evidence="1">Uncharacterized protein</fullName>
    </submittedName>
</protein>
<keyword evidence="2" id="KW-1185">Reference proteome</keyword>
<dbReference type="Proteomes" id="UP000078576">
    <property type="component" value="Unassembled WGS sequence"/>
</dbReference>
<dbReference type="AlphaFoldDB" id="A0A194VCM6"/>
<dbReference type="GO" id="GO:0000172">
    <property type="term" value="C:ribonuclease MRP complex"/>
    <property type="evidence" value="ECO:0007669"/>
    <property type="project" value="TreeGrafter"/>
</dbReference>
<dbReference type="PANTHER" id="PTHR15396:SF1">
    <property type="entry name" value="RIBONUCLEASE P PROTEIN SUBUNIT P40"/>
    <property type="match status" value="1"/>
</dbReference>
<name>A0A194VCM6_CYTMA</name>
<dbReference type="GO" id="GO:0004526">
    <property type="term" value="F:ribonuclease P activity"/>
    <property type="evidence" value="ECO:0007669"/>
    <property type="project" value="TreeGrafter"/>
</dbReference>
<dbReference type="STRING" id="694573.A0A194VCM6"/>
<sequence length="363" mass="41297">MLSFMEPTIYERSKCFFTYGRLAHLDPEQLPTSWKNKGKPWSSILGHDFVRRVDLVLPQDSWQAFQEKLLEKTLLTPSHRVTMTLSQILEGDFFTEYIKIGDVMMLSQGRNDLDNVFTLREGQLTMFLDKETYERAGLVGKPYGHKGTRGLKPRWVVEFDLRSPSMFKGKKGFDRLVYACKKVLIEPLTWLFCNVADKTPKPDPLEAFQPTKCTSSPQITEAIDAVVPPLKLGSDTISDTEAQDLPDFASEIYEWLSLVRLQSPRVSSTDNIDPYLSRYQVPGEPGQQTTSRLSSVTWDGFVPPSFVRQLLVDTILALPSRTWFSVTVSSFSKGFSGDAAETTFLRQPDSPGEYLLWDIRSHE</sequence>
<evidence type="ECO:0000313" key="2">
    <source>
        <dbReference type="Proteomes" id="UP000078576"/>
    </source>
</evidence>
<dbReference type="GO" id="GO:0001682">
    <property type="term" value="P:tRNA 5'-leader removal"/>
    <property type="evidence" value="ECO:0007669"/>
    <property type="project" value="InterPro"/>
</dbReference>
<accession>A0A194VCM6</accession>
<reference evidence="2" key="1">
    <citation type="submission" date="2014-12" db="EMBL/GenBank/DDBJ databases">
        <title>Genome Sequence of Valsa Canker Pathogens Uncovers a Specific Adaption of Colonization on Woody Bark.</title>
        <authorList>
            <person name="Yin Z."/>
            <person name="Liu H."/>
            <person name="Gao X."/>
            <person name="Li Z."/>
            <person name="Song N."/>
            <person name="Ke X."/>
            <person name="Dai Q."/>
            <person name="Wu Y."/>
            <person name="Sun Y."/>
            <person name="Xu J.-R."/>
            <person name="Kang Z.K."/>
            <person name="Wang L."/>
            <person name="Huang L."/>
        </authorList>
    </citation>
    <scope>NUCLEOTIDE SEQUENCE [LARGE SCALE GENOMIC DNA]</scope>
    <source>
        <strain evidence="2">SXYL134</strain>
    </source>
</reference>
<dbReference type="GO" id="GO:0000447">
    <property type="term" value="P:endonucleolytic cleavage in ITS1 to separate SSU-rRNA from 5.8S rRNA and LSU-rRNA from tricistronic rRNA transcript (SSU-rRNA, 5.8S rRNA, LSU-rRNA)"/>
    <property type="evidence" value="ECO:0007669"/>
    <property type="project" value="TreeGrafter"/>
</dbReference>
<dbReference type="Pfam" id="PF08584">
    <property type="entry name" value="Ribonuc_P_40"/>
    <property type="match status" value="1"/>
</dbReference>